<dbReference type="RefSeq" id="WP_116382094.1">
    <property type="nucleotide sequence ID" value="NZ_LS483233.1"/>
</dbReference>
<dbReference type="HAMAP" id="MF_00737">
    <property type="entry name" value="Formimidoylglutam"/>
    <property type="match status" value="1"/>
</dbReference>
<dbReference type="EMBL" id="OVTA01000030">
    <property type="protein sequence ID" value="SPR99145.1"/>
    <property type="molecule type" value="Genomic_DNA"/>
</dbReference>
<evidence type="ECO:0000256" key="3">
    <source>
        <dbReference type="ARBA" id="ARBA00022808"/>
    </source>
</evidence>
<evidence type="ECO:0000256" key="4">
    <source>
        <dbReference type="ARBA" id="ARBA00023211"/>
    </source>
</evidence>
<dbReference type="GO" id="GO:0008783">
    <property type="term" value="F:agmatinase activity"/>
    <property type="evidence" value="ECO:0007669"/>
    <property type="project" value="TreeGrafter"/>
</dbReference>
<dbReference type="EC" id="3.5.3.8" evidence="5 6"/>
<evidence type="ECO:0000256" key="2">
    <source>
        <dbReference type="ARBA" id="ARBA00022801"/>
    </source>
</evidence>
<dbReference type="PROSITE" id="PS51409">
    <property type="entry name" value="ARGINASE_2"/>
    <property type="match status" value="1"/>
</dbReference>
<feature type="binding site" evidence="5">
    <location>
        <position position="140"/>
    </location>
    <ligand>
        <name>Mn(2+)</name>
        <dbReference type="ChEBI" id="CHEBI:29035"/>
        <label>1</label>
    </ligand>
</feature>
<comment type="cofactor">
    <cofactor evidence="5">
        <name>Mn(2+)</name>
        <dbReference type="ChEBI" id="CHEBI:29035"/>
    </cofactor>
    <text evidence="5">Binds 2 manganese ions per subunit.</text>
</comment>
<evidence type="ECO:0000256" key="8">
    <source>
        <dbReference type="RuleBase" id="RU003684"/>
    </source>
</evidence>
<dbReference type="PANTHER" id="PTHR11358:SF35">
    <property type="entry name" value="FORMIMIDOYLGLUTAMASE"/>
    <property type="match status" value="1"/>
</dbReference>
<dbReference type="PRINTS" id="PR00116">
    <property type="entry name" value="ARGINASE"/>
</dbReference>
<dbReference type="Gene3D" id="3.40.800.10">
    <property type="entry name" value="Ureohydrolase domain"/>
    <property type="match status" value="1"/>
</dbReference>
<dbReference type="NCBIfam" id="TIGR01227">
    <property type="entry name" value="hutG"/>
    <property type="match status" value="1"/>
</dbReference>
<feature type="binding site" evidence="5">
    <location>
        <position position="260"/>
    </location>
    <ligand>
        <name>Mn(2+)</name>
        <dbReference type="ChEBI" id="CHEBI:29035"/>
        <label>2</label>
    </ligand>
</feature>
<evidence type="ECO:0000313" key="10">
    <source>
        <dbReference type="Proteomes" id="UP000256805"/>
    </source>
</evidence>
<dbReference type="InterPro" id="IPR023696">
    <property type="entry name" value="Ureohydrolase_dom_sf"/>
</dbReference>
<dbReference type="InterPro" id="IPR020855">
    <property type="entry name" value="Ureohydrolase_Mn_BS"/>
</dbReference>
<feature type="binding site" evidence="5">
    <location>
        <position position="262"/>
    </location>
    <ligand>
        <name>Mn(2+)</name>
        <dbReference type="ChEBI" id="CHEBI:29035"/>
        <label>2</label>
    </ligand>
</feature>
<feature type="binding site" evidence="5">
    <location>
        <position position="173"/>
    </location>
    <ligand>
        <name>Mn(2+)</name>
        <dbReference type="ChEBI" id="CHEBI:29035"/>
        <label>1</label>
    </ligand>
</feature>
<evidence type="ECO:0000256" key="6">
    <source>
        <dbReference type="NCBIfam" id="TIGR01227"/>
    </source>
</evidence>
<feature type="binding site" evidence="5">
    <location>
        <position position="171"/>
    </location>
    <ligand>
        <name>Mn(2+)</name>
        <dbReference type="ChEBI" id="CHEBI:29035"/>
        <label>2</label>
    </ligand>
</feature>
<dbReference type="GO" id="GO:0033389">
    <property type="term" value="P:putrescine biosynthetic process from arginine, via agmatine"/>
    <property type="evidence" value="ECO:0007669"/>
    <property type="project" value="TreeGrafter"/>
</dbReference>
<dbReference type="PANTHER" id="PTHR11358">
    <property type="entry name" value="ARGINASE/AGMATINASE"/>
    <property type="match status" value="1"/>
</dbReference>
<comment type="similarity">
    <text evidence="5 7 8">Belongs to the arginase family.</text>
</comment>
<dbReference type="Proteomes" id="UP000256805">
    <property type="component" value="Unassembled WGS sequence"/>
</dbReference>
<dbReference type="GO" id="GO:0019556">
    <property type="term" value="P:L-histidine catabolic process to glutamate and formamide"/>
    <property type="evidence" value="ECO:0007669"/>
    <property type="project" value="UniProtKB-UniRule"/>
</dbReference>
<feature type="binding site" evidence="5">
    <location>
        <position position="169"/>
    </location>
    <ligand>
        <name>Mn(2+)</name>
        <dbReference type="ChEBI" id="CHEBI:29035"/>
        <label>1</label>
    </ligand>
</feature>
<dbReference type="GO" id="GO:0030145">
    <property type="term" value="F:manganese ion binding"/>
    <property type="evidence" value="ECO:0007669"/>
    <property type="project" value="UniProtKB-UniRule"/>
</dbReference>
<evidence type="ECO:0000313" key="9">
    <source>
        <dbReference type="EMBL" id="SPR99145.1"/>
    </source>
</evidence>
<gene>
    <name evidence="5 9" type="primary">hutG</name>
    <name evidence="9" type="ORF">CBM2634_A80077</name>
</gene>
<keyword evidence="3 5" id="KW-0369">Histidine metabolism</keyword>
<comment type="pathway">
    <text evidence="5">Amino-acid degradation; L-histidine degradation into L-glutamate; L-glutamate from N-formimidoyl-L-glutamate (hydrolase route): step 1/1.</text>
</comment>
<evidence type="ECO:0000256" key="5">
    <source>
        <dbReference type="HAMAP-Rule" id="MF_00737"/>
    </source>
</evidence>
<dbReference type="InterPro" id="IPR005923">
    <property type="entry name" value="HutG"/>
</dbReference>
<keyword evidence="2 5" id="KW-0378">Hydrolase</keyword>
<dbReference type="UniPathway" id="UPA00379">
    <property type="reaction ID" value="UER00552"/>
</dbReference>
<comment type="catalytic activity">
    <reaction evidence="5">
        <text>N-formimidoyl-L-glutamate + H2O = formamide + L-glutamate</text>
        <dbReference type="Rhea" id="RHEA:22492"/>
        <dbReference type="ChEBI" id="CHEBI:15377"/>
        <dbReference type="ChEBI" id="CHEBI:16397"/>
        <dbReference type="ChEBI" id="CHEBI:29985"/>
        <dbReference type="ChEBI" id="CHEBI:58928"/>
        <dbReference type="EC" id="3.5.3.8"/>
    </reaction>
</comment>
<keyword evidence="1 5" id="KW-0479">Metal-binding</keyword>
<feature type="binding site" evidence="5">
    <location>
        <position position="169"/>
    </location>
    <ligand>
        <name>Mn(2+)</name>
        <dbReference type="ChEBI" id="CHEBI:29035"/>
        <label>2</label>
    </ligand>
</feature>
<feature type="binding site" evidence="5">
    <location>
        <position position="260"/>
    </location>
    <ligand>
        <name>Mn(2+)</name>
        <dbReference type="ChEBI" id="CHEBI:29035"/>
        <label>1</label>
    </ligand>
</feature>
<name>A0A375J1S8_9BURK</name>
<evidence type="ECO:0000256" key="7">
    <source>
        <dbReference type="PROSITE-ProRule" id="PRU00742"/>
    </source>
</evidence>
<dbReference type="CDD" id="cd09988">
    <property type="entry name" value="Formimidoylglutamase"/>
    <property type="match status" value="1"/>
</dbReference>
<protein>
    <recommendedName>
        <fullName evidence="5 6">Formimidoylglutamase</fullName>
        <ecNumber evidence="5 6">3.5.3.8</ecNumber>
    </recommendedName>
    <alternativeName>
        <fullName evidence="5">Formiminoglutamase</fullName>
    </alternativeName>
    <alternativeName>
        <fullName evidence="5">Formiminoglutamate hydrolase</fullName>
    </alternativeName>
</protein>
<dbReference type="AlphaFoldDB" id="A0A375J1S8"/>
<reference evidence="9 10" key="1">
    <citation type="submission" date="2018-01" db="EMBL/GenBank/DDBJ databases">
        <authorList>
            <person name="Gaut B.S."/>
            <person name="Morton B.R."/>
            <person name="Clegg M.T."/>
            <person name="Duvall M.R."/>
        </authorList>
    </citation>
    <scope>NUCLEOTIDE SEQUENCE [LARGE SCALE GENOMIC DNA]</scope>
    <source>
        <strain evidence="9">Cupriavidus taiwanensis cmp 52</strain>
    </source>
</reference>
<dbReference type="GO" id="GO:0050415">
    <property type="term" value="F:formimidoylglutamase activity"/>
    <property type="evidence" value="ECO:0007669"/>
    <property type="project" value="UniProtKB-UniRule"/>
</dbReference>
<keyword evidence="4 5" id="KW-0464">Manganese</keyword>
<sequence length="330" mass="34844">MSDLAEFAPATDAAAATAAAGHETVWRGRRDTGEAGDTRRLFDIVAGPATPRTPGVPVLLGFCCDAGVVRNQGRPGAAAAPREIRRALAGVPAHAIGRLIDGGDIHCEGDALEHAQQRLGQAVAAELAVGAWPLVLGGGHEVAWGTWQGLRMHLDAHGDRGRVLIVNLDAHFDLRGSRPGSSGTPFDQIAADCRHRGLPFDYACLGVSRLANTAALFARAHALGVRHVEDTDMQERHLDARLAELERWVADADHVYLTIDLDVLPAAVMPGVSAPAAYGVPLAVVEAIATLLRDSGKLRVADLAEFNPLYDRDGCGARVAARLCYRLLGG</sequence>
<accession>A0A375J1S8</accession>
<organism evidence="9 10">
    <name type="scientific">Cupriavidus taiwanensis</name>
    <dbReference type="NCBI Taxonomy" id="164546"/>
    <lineage>
        <taxon>Bacteria</taxon>
        <taxon>Pseudomonadati</taxon>
        <taxon>Pseudomonadota</taxon>
        <taxon>Betaproteobacteria</taxon>
        <taxon>Burkholderiales</taxon>
        <taxon>Burkholderiaceae</taxon>
        <taxon>Cupriavidus</taxon>
    </lineage>
</organism>
<dbReference type="GO" id="GO:0019557">
    <property type="term" value="P:L-histidine catabolic process to glutamate and formate"/>
    <property type="evidence" value="ECO:0007669"/>
    <property type="project" value="UniProtKB-UniPathway"/>
</dbReference>
<dbReference type="InterPro" id="IPR006035">
    <property type="entry name" value="Ureohydrolase"/>
</dbReference>
<dbReference type="SUPFAM" id="SSF52768">
    <property type="entry name" value="Arginase/deacetylase"/>
    <property type="match status" value="1"/>
</dbReference>
<dbReference type="Pfam" id="PF00491">
    <property type="entry name" value="Arginase"/>
    <property type="match status" value="1"/>
</dbReference>
<evidence type="ECO:0000256" key="1">
    <source>
        <dbReference type="ARBA" id="ARBA00022723"/>
    </source>
</evidence>
<comment type="function">
    <text evidence="5">Catalyzes the conversion of N-formimidoyl-L-glutamate to L-glutamate and formamide.</text>
</comment>
<proteinExistence type="inferred from homology"/>
<dbReference type="PROSITE" id="PS01053">
    <property type="entry name" value="ARGINASE_1"/>
    <property type="match status" value="1"/>
</dbReference>